<dbReference type="PANTHER" id="PTHR11571">
    <property type="entry name" value="GLUTATHIONE S-TRANSFERASE"/>
    <property type="match status" value="1"/>
</dbReference>
<dbReference type="InterPro" id="IPR010987">
    <property type="entry name" value="Glutathione-S-Trfase_C-like"/>
</dbReference>
<dbReference type="Proteomes" id="UP000659654">
    <property type="component" value="Unassembled WGS sequence"/>
</dbReference>
<dbReference type="AlphaFoldDB" id="A0A7I8WM08"/>
<proteinExistence type="predicted"/>
<evidence type="ECO:0000259" key="2">
    <source>
        <dbReference type="PROSITE" id="PS50405"/>
    </source>
</evidence>
<dbReference type="PROSITE" id="PS50405">
    <property type="entry name" value="GST_CTER"/>
    <property type="match status" value="1"/>
</dbReference>
<organism evidence="3 4">
    <name type="scientific">Bursaphelenchus xylophilus</name>
    <name type="common">Pinewood nematode worm</name>
    <name type="synonym">Aphelenchoides xylophilus</name>
    <dbReference type="NCBI Taxonomy" id="6326"/>
    <lineage>
        <taxon>Eukaryota</taxon>
        <taxon>Metazoa</taxon>
        <taxon>Ecdysozoa</taxon>
        <taxon>Nematoda</taxon>
        <taxon>Chromadorea</taxon>
        <taxon>Rhabditida</taxon>
        <taxon>Tylenchina</taxon>
        <taxon>Tylenchomorpha</taxon>
        <taxon>Aphelenchoidea</taxon>
        <taxon>Aphelenchoididae</taxon>
        <taxon>Bursaphelenchus</taxon>
    </lineage>
</organism>
<reference evidence="3" key="1">
    <citation type="submission" date="2020-09" db="EMBL/GenBank/DDBJ databases">
        <authorList>
            <person name="Kikuchi T."/>
        </authorList>
    </citation>
    <scope>NUCLEOTIDE SEQUENCE</scope>
    <source>
        <strain evidence="3">Ka4C1</strain>
    </source>
</reference>
<dbReference type="InterPro" id="IPR004046">
    <property type="entry name" value="GST_C"/>
</dbReference>
<evidence type="ECO:0000259" key="1">
    <source>
        <dbReference type="PROSITE" id="PS50404"/>
    </source>
</evidence>
<dbReference type="PROSITE" id="PS50404">
    <property type="entry name" value="GST_NTER"/>
    <property type="match status" value="1"/>
</dbReference>
<dbReference type="GO" id="GO:0006749">
    <property type="term" value="P:glutathione metabolic process"/>
    <property type="evidence" value="ECO:0007669"/>
    <property type="project" value="TreeGrafter"/>
</dbReference>
<gene>
    <name evidence="3" type="ORF">BXYJ_LOCUS5680</name>
</gene>
<dbReference type="Proteomes" id="UP000582659">
    <property type="component" value="Unassembled WGS sequence"/>
</dbReference>
<dbReference type="SFLD" id="SFLDG01205">
    <property type="entry name" value="AMPS.1"/>
    <property type="match status" value="1"/>
</dbReference>
<dbReference type="InterPro" id="IPR036249">
    <property type="entry name" value="Thioredoxin-like_sf"/>
</dbReference>
<dbReference type="SFLD" id="SFLDS00019">
    <property type="entry name" value="Glutathione_Transferase_(cytos"/>
    <property type="match status" value="1"/>
</dbReference>
<dbReference type="InterPro" id="IPR040079">
    <property type="entry name" value="Glutathione_S-Trfase"/>
</dbReference>
<protein>
    <submittedName>
        <fullName evidence="3">(pine wood nematode) hypothetical protein</fullName>
    </submittedName>
</protein>
<dbReference type="EMBL" id="CAJFCV020000003">
    <property type="protein sequence ID" value="CAG9104723.1"/>
    <property type="molecule type" value="Genomic_DNA"/>
</dbReference>
<dbReference type="SUPFAM" id="SSF47616">
    <property type="entry name" value="GST C-terminal domain-like"/>
    <property type="match status" value="1"/>
</dbReference>
<dbReference type="SMR" id="A0A7I8WM08"/>
<dbReference type="Pfam" id="PF14497">
    <property type="entry name" value="GST_C_3"/>
    <property type="match status" value="1"/>
</dbReference>
<sequence>MPEYELIYFTAAGRAEPIRLILHYGGIPFKDTRLDSTEWQNWKADSKKIPFGMIPVLHIDGKPLCESHTITRYVAKIAGIDGGPDPIEAAHIDQVYEMCRAFYDATVKYFLSCLGFTQDEKEKLFDDVFSPNVQRHFSHIRSQLRPSGFFGDKLTYADLYWSLVITFYNKYHPEIIQKYPEFLEQARKVDALPQLQDYLKSRPETKF</sequence>
<dbReference type="InterPro" id="IPR050213">
    <property type="entry name" value="GST_superfamily"/>
</dbReference>
<dbReference type="InterPro" id="IPR036282">
    <property type="entry name" value="Glutathione-S-Trfase_C_sf"/>
</dbReference>
<dbReference type="GO" id="GO:0004364">
    <property type="term" value="F:glutathione transferase activity"/>
    <property type="evidence" value="ECO:0007669"/>
    <property type="project" value="TreeGrafter"/>
</dbReference>
<name>A0A7I8WM08_BURXY</name>
<feature type="domain" description="GST C-terminal" evidence="2">
    <location>
        <begin position="85"/>
        <end position="207"/>
    </location>
</feature>
<feature type="domain" description="GST N-terminal" evidence="1">
    <location>
        <begin position="2"/>
        <end position="82"/>
    </location>
</feature>
<comment type="caution">
    <text evidence="3">The sequence shown here is derived from an EMBL/GenBank/DDBJ whole genome shotgun (WGS) entry which is preliminary data.</text>
</comment>
<evidence type="ECO:0000313" key="4">
    <source>
        <dbReference type="Proteomes" id="UP000659654"/>
    </source>
</evidence>
<dbReference type="CDD" id="cd03039">
    <property type="entry name" value="GST_N_Sigma_like"/>
    <property type="match status" value="1"/>
</dbReference>
<dbReference type="Gene3D" id="1.20.1050.130">
    <property type="match status" value="1"/>
</dbReference>
<dbReference type="SUPFAM" id="SSF52833">
    <property type="entry name" value="Thioredoxin-like"/>
    <property type="match status" value="1"/>
</dbReference>
<accession>A0A7I8WM08</accession>
<dbReference type="SFLD" id="SFLDG00363">
    <property type="entry name" value="AMPS_(cytGST):_Alpha-__Mu-__Pi"/>
    <property type="match status" value="1"/>
</dbReference>
<evidence type="ECO:0000313" key="3">
    <source>
        <dbReference type="EMBL" id="CAD5219441.1"/>
    </source>
</evidence>
<dbReference type="EMBL" id="CAJFDI010000003">
    <property type="protein sequence ID" value="CAD5219441.1"/>
    <property type="molecule type" value="Genomic_DNA"/>
</dbReference>
<dbReference type="PANTHER" id="PTHR11571:SF150">
    <property type="entry name" value="GLUTATHIONE S-TRANSFERASE"/>
    <property type="match status" value="1"/>
</dbReference>
<dbReference type="OrthoDB" id="414243at2759"/>
<dbReference type="InterPro" id="IPR004045">
    <property type="entry name" value="Glutathione_S-Trfase_N"/>
</dbReference>
<keyword evidence="4" id="KW-1185">Reference proteome</keyword>
<dbReference type="Pfam" id="PF02798">
    <property type="entry name" value="GST_N"/>
    <property type="match status" value="1"/>
</dbReference>